<evidence type="ECO:0000259" key="5">
    <source>
        <dbReference type="PROSITE" id="PS50865"/>
    </source>
</evidence>
<evidence type="ECO:0000313" key="7">
    <source>
        <dbReference type="Proteomes" id="UP000824998"/>
    </source>
</evidence>
<comment type="caution">
    <text evidence="6">The sequence shown here is derived from an EMBL/GenBank/DDBJ whole genome shotgun (WGS) entry which is preliminary data.</text>
</comment>
<keyword evidence="3" id="KW-0862">Zinc</keyword>
<dbReference type="Pfam" id="PF01753">
    <property type="entry name" value="zf-MYND"/>
    <property type="match status" value="1"/>
</dbReference>
<evidence type="ECO:0000256" key="3">
    <source>
        <dbReference type="ARBA" id="ARBA00022833"/>
    </source>
</evidence>
<dbReference type="AlphaFoldDB" id="A0A9P7YJ91"/>
<evidence type="ECO:0000256" key="1">
    <source>
        <dbReference type="ARBA" id="ARBA00022723"/>
    </source>
</evidence>
<dbReference type="InterPro" id="IPR002893">
    <property type="entry name" value="Znf_MYND"/>
</dbReference>
<gene>
    <name evidence="6" type="ORF">BJ875DRAFT_461334</name>
</gene>
<keyword evidence="7" id="KW-1185">Reference proteome</keyword>
<accession>A0A9P7YJ91</accession>
<proteinExistence type="predicted"/>
<dbReference type="PROSITE" id="PS50865">
    <property type="entry name" value="ZF_MYND_2"/>
    <property type="match status" value="1"/>
</dbReference>
<evidence type="ECO:0000313" key="6">
    <source>
        <dbReference type="EMBL" id="KAG9234491.1"/>
    </source>
</evidence>
<dbReference type="Gene3D" id="6.10.140.2220">
    <property type="match status" value="1"/>
</dbReference>
<reference evidence="6" key="1">
    <citation type="journal article" date="2021" name="IMA Fungus">
        <title>Genomic characterization of three marine fungi, including Emericellopsis atlantica sp. nov. with signatures of a generalist lifestyle and marine biomass degradation.</title>
        <authorList>
            <person name="Hagestad O.C."/>
            <person name="Hou L."/>
            <person name="Andersen J.H."/>
            <person name="Hansen E.H."/>
            <person name="Altermark B."/>
            <person name="Li C."/>
            <person name="Kuhnert E."/>
            <person name="Cox R.J."/>
            <person name="Crous P.W."/>
            <person name="Spatafora J.W."/>
            <person name="Lail K."/>
            <person name="Amirebrahimi M."/>
            <person name="Lipzen A."/>
            <person name="Pangilinan J."/>
            <person name="Andreopoulos W."/>
            <person name="Hayes R.D."/>
            <person name="Ng V."/>
            <person name="Grigoriev I.V."/>
            <person name="Jackson S.A."/>
            <person name="Sutton T.D.S."/>
            <person name="Dobson A.D.W."/>
            <person name="Rama T."/>
        </authorList>
    </citation>
    <scope>NUCLEOTIDE SEQUENCE</scope>
    <source>
        <strain evidence="6">TRa018bII</strain>
    </source>
</reference>
<sequence>MAFPDFTSATTFPAFESCPLFEEPASDPNENYFLLGTIMENMTLTPITPTFICKDRNGASFAVTLKLRGSQENMFHSGSPKGKNSFGKGKTVVVKNARRKGSRKEDASLGQKEKKGFVEIGWEVEGSEGVQIIPTKLEKLIEMSENRKSTFAGTKTCQGCRKVEKEGGEKMVRCKGCENVWYCGKDCQVKGWSGGHKSECKILRSANDAFGDL</sequence>
<dbReference type="SUPFAM" id="SSF144232">
    <property type="entry name" value="HIT/MYND zinc finger-like"/>
    <property type="match status" value="1"/>
</dbReference>
<organism evidence="6 7">
    <name type="scientific">Amylocarpus encephaloides</name>
    <dbReference type="NCBI Taxonomy" id="45428"/>
    <lineage>
        <taxon>Eukaryota</taxon>
        <taxon>Fungi</taxon>
        <taxon>Dikarya</taxon>
        <taxon>Ascomycota</taxon>
        <taxon>Pezizomycotina</taxon>
        <taxon>Leotiomycetes</taxon>
        <taxon>Helotiales</taxon>
        <taxon>Helotiales incertae sedis</taxon>
        <taxon>Amylocarpus</taxon>
    </lineage>
</organism>
<evidence type="ECO:0000256" key="4">
    <source>
        <dbReference type="PROSITE-ProRule" id="PRU00134"/>
    </source>
</evidence>
<protein>
    <recommendedName>
        <fullName evidence="5">MYND-type domain-containing protein</fullName>
    </recommendedName>
</protein>
<evidence type="ECO:0000256" key="2">
    <source>
        <dbReference type="ARBA" id="ARBA00022771"/>
    </source>
</evidence>
<name>A0A9P7YJ91_9HELO</name>
<keyword evidence="2 4" id="KW-0863">Zinc-finger</keyword>
<dbReference type="GO" id="GO:0008270">
    <property type="term" value="F:zinc ion binding"/>
    <property type="evidence" value="ECO:0007669"/>
    <property type="project" value="UniProtKB-KW"/>
</dbReference>
<dbReference type="PROSITE" id="PS01360">
    <property type="entry name" value="ZF_MYND_1"/>
    <property type="match status" value="1"/>
</dbReference>
<feature type="domain" description="MYND-type" evidence="5">
    <location>
        <begin position="157"/>
        <end position="200"/>
    </location>
</feature>
<dbReference type="OrthoDB" id="5945798at2759"/>
<dbReference type="EMBL" id="MU251461">
    <property type="protein sequence ID" value="KAG9234491.1"/>
    <property type="molecule type" value="Genomic_DNA"/>
</dbReference>
<keyword evidence="1" id="KW-0479">Metal-binding</keyword>
<dbReference type="Proteomes" id="UP000824998">
    <property type="component" value="Unassembled WGS sequence"/>
</dbReference>